<evidence type="ECO:0000313" key="1">
    <source>
        <dbReference type="EMBL" id="KAJ5377942.1"/>
    </source>
</evidence>
<dbReference type="EMBL" id="JAPZBS010000004">
    <property type="protein sequence ID" value="KAJ5377942.1"/>
    <property type="molecule type" value="Genomic_DNA"/>
</dbReference>
<name>A0A9W9SGZ1_9EURO</name>
<reference evidence="1" key="2">
    <citation type="journal article" date="2023" name="IMA Fungus">
        <title>Comparative genomic study of the Penicillium genus elucidates a diverse pangenome and 15 lateral gene transfer events.</title>
        <authorList>
            <person name="Petersen C."/>
            <person name="Sorensen T."/>
            <person name="Nielsen M.R."/>
            <person name="Sondergaard T.E."/>
            <person name="Sorensen J.L."/>
            <person name="Fitzpatrick D.A."/>
            <person name="Frisvad J.C."/>
            <person name="Nielsen K.L."/>
        </authorList>
    </citation>
    <scope>NUCLEOTIDE SEQUENCE</scope>
    <source>
        <strain evidence="1">IBT 29864</strain>
    </source>
</reference>
<sequence>MTSLYPYPPIPADCEDSLKPSSGRALPRELTLVTSQNPLFPLPFPHSSYAETRSDKWGSHEEAAPRALKEPTVTLDNERLIRTHHRTLGPCPFVYETTEADGKSIWVVSIGPNVPMYDTHAGGREIHIHPEYLLPQLSKVYSGSRPDPLRRRINPRRFLTASDLEMLRRFFPAAVGARVLISGFIIVLFPTRKDIEASWLEGCVPSFGLLRLGYGNAVHYPTVAVADSGNAVASTPEKSESVTSLGLKLRFADDSQGIAIATHGFVDMKTAQGNIAHKERSWLAKTKSTFSKATAMKVKECVKMAAAVDSPLGKSVWFVQEPKEKIGHVTTTYDHHIARFSTFPQTIDHDTSIVTGDHLPKVLNPPRAPRITGWGNYCDALDGQLSFTMALSALSETSKEKSRMDPFGTMQKAVVEGSEYLWNRKARTQSAALLWRAMHDGTEMEGLSGSVLCLGEPTDPNCRAVLFKHFETPISPQHFHVSGVASARGDTSWSSINGGFVLPPEIRTAEIICETDESTGLPLEEQAWDIE</sequence>
<evidence type="ECO:0000313" key="2">
    <source>
        <dbReference type="Proteomes" id="UP001147782"/>
    </source>
</evidence>
<accession>A0A9W9SGZ1</accession>
<dbReference type="RefSeq" id="XP_056556805.1">
    <property type="nucleotide sequence ID" value="XM_056698280.1"/>
</dbReference>
<protein>
    <submittedName>
        <fullName evidence="1">Uncharacterized protein</fullName>
    </submittedName>
</protein>
<dbReference type="OrthoDB" id="3009558at2759"/>
<gene>
    <name evidence="1" type="ORF">N7496_005351</name>
</gene>
<keyword evidence="2" id="KW-1185">Reference proteome</keyword>
<comment type="caution">
    <text evidence="1">The sequence shown here is derived from an EMBL/GenBank/DDBJ whole genome shotgun (WGS) entry which is preliminary data.</text>
</comment>
<reference evidence="1" key="1">
    <citation type="submission" date="2022-11" db="EMBL/GenBank/DDBJ databases">
        <authorList>
            <person name="Petersen C."/>
        </authorList>
    </citation>
    <scope>NUCLEOTIDE SEQUENCE</scope>
    <source>
        <strain evidence="1">IBT 29864</strain>
    </source>
</reference>
<dbReference type="AlphaFoldDB" id="A0A9W9SGZ1"/>
<dbReference type="Proteomes" id="UP001147782">
    <property type="component" value="Unassembled WGS sequence"/>
</dbReference>
<dbReference type="GeneID" id="81437459"/>
<organism evidence="1 2">
    <name type="scientific">Penicillium cataractarum</name>
    <dbReference type="NCBI Taxonomy" id="2100454"/>
    <lineage>
        <taxon>Eukaryota</taxon>
        <taxon>Fungi</taxon>
        <taxon>Dikarya</taxon>
        <taxon>Ascomycota</taxon>
        <taxon>Pezizomycotina</taxon>
        <taxon>Eurotiomycetes</taxon>
        <taxon>Eurotiomycetidae</taxon>
        <taxon>Eurotiales</taxon>
        <taxon>Aspergillaceae</taxon>
        <taxon>Penicillium</taxon>
    </lineage>
</organism>
<proteinExistence type="predicted"/>